<name>A0A4P9Z8X1_9ASCO</name>
<organism evidence="2 3">
    <name type="scientific">Metschnikowia bicuspidata</name>
    <dbReference type="NCBI Taxonomy" id="27322"/>
    <lineage>
        <taxon>Eukaryota</taxon>
        <taxon>Fungi</taxon>
        <taxon>Dikarya</taxon>
        <taxon>Ascomycota</taxon>
        <taxon>Saccharomycotina</taxon>
        <taxon>Pichiomycetes</taxon>
        <taxon>Metschnikowiaceae</taxon>
        <taxon>Metschnikowia</taxon>
    </lineage>
</organism>
<reference evidence="3" key="1">
    <citation type="journal article" date="2018" name="Nat. Microbiol.">
        <title>Leveraging single-cell genomics to expand the fungal tree of life.</title>
        <authorList>
            <person name="Ahrendt S.R."/>
            <person name="Quandt C.A."/>
            <person name="Ciobanu D."/>
            <person name="Clum A."/>
            <person name="Salamov A."/>
            <person name="Andreopoulos B."/>
            <person name="Cheng J.F."/>
            <person name="Woyke T."/>
            <person name="Pelin A."/>
            <person name="Henrissat B."/>
            <person name="Reynolds N.K."/>
            <person name="Benny G.L."/>
            <person name="Smith M.E."/>
            <person name="James T.Y."/>
            <person name="Grigoriev I.V."/>
        </authorList>
    </citation>
    <scope>NUCLEOTIDE SEQUENCE [LARGE SCALE GENOMIC DNA]</scope>
    <source>
        <strain evidence="3">Baker2002</strain>
    </source>
</reference>
<dbReference type="OrthoDB" id="429467at2759"/>
<evidence type="ECO:0000313" key="3">
    <source>
        <dbReference type="Proteomes" id="UP000268321"/>
    </source>
</evidence>
<dbReference type="InterPro" id="IPR050403">
    <property type="entry name" value="Myosin_RLC"/>
</dbReference>
<keyword evidence="3" id="KW-1185">Reference proteome</keyword>
<sequence>MSLLSLSSQQKAQVRNAFTLIDSDSKDGNITLADLFSVHKSLGIEIPSQETLKAMMGGREQLSFAHFSQILAEELAKLDDKTIIANALRVFATEENNHNLLIDVEELKEACCSVRLGEHGTGDQRLSRTAFDNLTKDFVKEQMDGRRMFHALNWLDAYIE</sequence>
<dbReference type="PANTHER" id="PTHR23049">
    <property type="entry name" value="MYOSIN REGULATORY LIGHT CHAIN 2"/>
    <property type="match status" value="1"/>
</dbReference>
<evidence type="ECO:0000313" key="2">
    <source>
        <dbReference type="EMBL" id="RKP28998.1"/>
    </source>
</evidence>
<dbReference type="Proteomes" id="UP000268321">
    <property type="component" value="Unassembled WGS sequence"/>
</dbReference>
<proteinExistence type="predicted"/>
<evidence type="ECO:0008006" key="4">
    <source>
        <dbReference type="Google" id="ProtNLM"/>
    </source>
</evidence>
<dbReference type="EMBL" id="ML004523">
    <property type="protein sequence ID" value="RKP28998.1"/>
    <property type="molecule type" value="Genomic_DNA"/>
</dbReference>
<evidence type="ECO:0000256" key="1">
    <source>
        <dbReference type="ARBA" id="ARBA00022737"/>
    </source>
</evidence>
<accession>A0A4P9Z8X1</accession>
<protein>
    <recommendedName>
        <fullName evidence="4">EF-hand</fullName>
    </recommendedName>
</protein>
<dbReference type="InterPro" id="IPR011992">
    <property type="entry name" value="EF-hand-dom_pair"/>
</dbReference>
<keyword evidence="1" id="KW-0677">Repeat</keyword>
<dbReference type="AlphaFoldDB" id="A0A4P9Z8X1"/>
<gene>
    <name evidence="2" type="ORF">METBISCDRAFT_28598</name>
</gene>
<dbReference type="Gene3D" id="1.10.238.10">
    <property type="entry name" value="EF-hand"/>
    <property type="match status" value="1"/>
</dbReference>
<dbReference type="SUPFAM" id="SSF47473">
    <property type="entry name" value="EF-hand"/>
    <property type="match status" value="1"/>
</dbReference>